<keyword evidence="8" id="KW-0391">Immunity</keyword>
<sequence>MATGDDNKNQVLMNQNDLFQELIIDEQKILIDKMAKENSQLTEEIRKLELELQESTRSFQIKEDIPETKVKFTSVETPESDSQFSNISCSFQVSSQVPYELQKGQALITFEKEEVAENVIRMGRHWIKIGDQELEVTTNPVPLSSGVIFQLHVDISKMKVDVTEIPDEWPENLMRDKLELSFCKSRNGGGEVESVEYNKRSQSAVVTFVEIGVVDRILKKKDFPLYINEKCYRVMVSPHVETYLKKFQAFSGVSRRTVLLMGLDRAQIQDEELVEDLVSVHFQRKKNGGGEVDVVKCSLCQPYVAYFEEQTHETV</sequence>
<dbReference type="GO" id="GO:0045088">
    <property type="term" value="P:regulation of innate immune response"/>
    <property type="evidence" value="ECO:0007669"/>
    <property type="project" value="UniProtKB-ARBA"/>
</dbReference>
<dbReference type="Pfam" id="PF07292">
    <property type="entry name" value="NID"/>
    <property type="match status" value="2"/>
</dbReference>
<dbReference type="InterPro" id="IPR009909">
    <property type="entry name" value="Nmi/IFP35_dom"/>
</dbReference>
<dbReference type="RefSeq" id="XP_016045581.1">
    <property type="nucleotide sequence ID" value="XM_016190095.1"/>
</dbReference>
<comment type="similarity">
    <text evidence="4">Belongs to the NMI family.</text>
</comment>
<dbReference type="FunFam" id="3.30.70.330:FF:000300">
    <property type="entry name" value="Interferon-induced protein 35"/>
    <property type="match status" value="1"/>
</dbReference>
<evidence type="ECO:0000256" key="10">
    <source>
        <dbReference type="SAM" id="Coils"/>
    </source>
</evidence>
<dbReference type="GeneID" id="103117316"/>
<dbReference type="Proteomes" id="UP001652624">
    <property type="component" value="Chromosome 18"/>
</dbReference>
<protein>
    <submittedName>
        <fullName evidence="14 15">N-myc-interactor</fullName>
    </submittedName>
</protein>
<evidence type="ECO:0000313" key="14">
    <source>
        <dbReference type="RefSeq" id="XP_007527410.1"/>
    </source>
</evidence>
<dbReference type="PANTHER" id="PTHR15225">
    <property type="entry name" value="INTERFERON-INDUCED PROTEIN 35/NMI N-MYC/STAT INTERACTING PROTEIN"/>
    <property type="match status" value="1"/>
</dbReference>
<dbReference type="InterPro" id="IPR009938">
    <property type="entry name" value="Nmi/IFP35_N"/>
</dbReference>
<keyword evidence="10" id="KW-0175">Coiled coil</keyword>
<keyword evidence="13" id="KW-1185">Reference proteome</keyword>
<dbReference type="STRING" id="9365.ENSEEUP00000009310"/>
<dbReference type="PANTHER" id="PTHR15225:SF4">
    <property type="entry name" value="N-MYC-INTERACTOR"/>
    <property type="match status" value="1"/>
</dbReference>
<keyword evidence="7" id="KW-0399">Innate immunity</keyword>
<dbReference type="GO" id="GO:0045087">
    <property type="term" value="P:innate immune response"/>
    <property type="evidence" value="ECO:0007669"/>
    <property type="project" value="UniProtKB-KW"/>
</dbReference>
<evidence type="ECO:0000256" key="1">
    <source>
        <dbReference type="ARBA" id="ARBA00004123"/>
    </source>
</evidence>
<comment type="subcellular location">
    <subcellularLocation>
        <location evidence="2">Cytoplasm</location>
    </subcellularLocation>
    <subcellularLocation>
        <location evidence="1">Nucleus</location>
    </subcellularLocation>
    <subcellularLocation>
        <location evidence="3">Secreted</location>
    </subcellularLocation>
</comment>
<evidence type="ECO:0000256" key="7">
    <source>
        <dbReference type="ARBA" id="ARBA00022588"/>
    </source>
</evidence>
<dbReference type="OrthoDB" id="9903237at2759"/>
<feature type="domain" description="NID" evidence="11">
    <location>
        <begin position="204"/>
        <end position="293"/>
    </location>
</feature>
<evidence type="ECO:0000313" key="13">
    <source>
        <dbReference type="Proteomes" id="UP001652624"/>
    </source>
</evidence>
<dbReference type="AlphaFoldDB" id="A0A1S3A0F2"/>
<evidence type="ECO:0000256" key="2">
    <source>
        <dbReference type="ARBA" id="ARBA00004496"/>
    </source>
</evidence>
<dbReference type="Pfam" id="PF07334">
    <property type="entry name" value="IFP_35_N"/>
    <property type="match status" value="1"/>
</dbReference>
<dbReference type="Gene3D" id="3.30.70.330">
    <property type="match status" value="1"/>
</dbReference>
<gene>
    <name evidence="14 15" type="primary">NMI</name>
</gene>
<dbReference type="GO" id="GO:0005737">
    <property type="term" value="C:cytoplasm"/>
    <property type="evidence" value="ECO:0007669"/>
    <property type="project" value="UniProtKB-SubCell"/>
</dbReference>
<evidence type="ECO:0000256" key="5">
    <source>
        <dbReference type="ARBA" id="ARBA00022490"/>
    </source>
</evidence>
<dbReference type="GO" id="GO:0005615">
    <property type="term" value="C:extracellular space"/>
    <property type="evidence" value="ECO:0007669"/>
    <property type="project" value="UniProtKB-ARBA"/>
</dbReference>
<evidence type="ECO:0000256" key="6">
    <source>
        <dbReference type="ARBA" id="ARBA00022525"/>
    </source>
</evidence>
<evidence type="ECO:0000313" key="15">
    <source>
        <dbReference type="RefSeq" id="XP_016045581.1"/>
    </source>
</evidence>
<feature type="domain" description="Nmi/IFP 35" evidence="12">
    <location>
        <begin position="30"/>
        <end position="105"/>
    </location>
</feature>
<keyword evidence="9" id="KW-0539">Nucleus</keyword>
<organism evidence="13 14">
    <name type="scientific">Erinaceus europaeus</name>
    <name type="common">Western European hedgehog</name>
    <dbReference type="NCBI Taxonomy" id="9365"/>
    <lineage>
        <taxon>Eukaryota</taxon>
        <taxon>Metazoa</taxon>
        <taxon>Chordata</taxon>
        <taxon>Craniata</taxon>
        <taxon>Vertebrata</taxon>
        <taxon>Euteleostomi</taxon>
        <taxon>Mammalia</taxon>
        <taxon>Eutheria</taxon>
        <taxon>Laurasiatheria</taxon>
        <taxon>Eulipotyphla</taxon>
        <taxon>Erinaceidae</taxon>
        <taxon>Erinaceinae</taxon>
        <taxon>Erinaceus</taxon>
    </lineage>
</organism>
<feature type="coiled-coil region" evidence="10">
    <location>
        <begin position="24"/>
        <end position="58"/>
    </location>
</feature>
<dbReference type="InterPro" id="IPR012677">
    <property type="entry name" value="Nucleotide-bd_a/b_plait_sf"/>
</dbReference>
<dbReference type="CTD" id="9111"/>
<evidence type="ECO:0000256" key="8">
    <source>
        <dbReference type="ARBA" id="ARBA00022859"/>
    </source>
</evidence>
<evidence type="ECO:0000256" key="4">
    <source>
        <dbReference type="ARBA" id="ARBA00010081"/>
    </source>
</evidence>
<proteinExistence type="inferred from homology"/>
<dbReference type="eggNOG" id="ENOG502QVH1">
    <property type="taxonomic scope" value="Eukaryota"/>
</dbReference>
<evidence type="ECO:0000256" key="3">
    <source>
        <dbReference type="ARBA" id="ARBA00004613"/>
    </source>
</evidence>
<dbReference type="RefSeq" id="XP_007527410.1">
    <property type="nucleotide sequence ID" value="XM_007527348.2"/>
</dbReference>
<evidence type="ECO:0000259" key="11">
    <source>
        <dbReference type="Pfam" id="PF07292"/>
    </source>
</evidence>
<accession>A0A1S3A0F2</accession>
<evidence type="ECO:0000259" key="12">
    <source>
        <dbReference type="Pfam" id="PF07334"/>
    </source>
</evidence>
<keyword evidence="5" id="KW-0963">Cytoplasm</keyword>
<keyword evidence="6" id="KW-0964">Secreted</keyword>
<reference evidence="14 15" key="1">
    <citation type="submission" date="2025-04" db="UniProtKB">
        <authorList>
            <consortium name="RefSeq"/>
        </authorList>
    </citation>
    <scope>IDENTIFICATION</scope>
</reference>
<name>A0A1S3A0F2_ERIEU</name>
<feature type="domain" description="NID" evidence="11">
    <location>
        <begin position="106"/>
        <end position="194"/>
    </location>
</feature>
<evidence type="ECO:0000256" key="9">
    <source>
        <dbReference type="ARBA" id="ARBA00023242"/>
    </source>
</evidence>
<dbReference type="GO" id="GO:0005634">
    <property type="term" value="C:nucleus"/>
    <property type="evidence" value="ECO:0007669"/>
    <property type="project" value="UniProtKB-SubCell"/>
</dbReference>